<dbReference type="RefSeq" id="XP_052946987.1">
    <property type="nucleotide sequence ID" value="XM_053088451.1"/>
</dbReference>
<keyword evidence="1" id="KW-0732">Signal</keyword>
<dbReference type="EMBL" id="JAKWFO010000004">
    <property type="protein sequence ID" value="KAI9637210.1"/>
    <property type="molecule type" value="Genomic_DNA"/>
</dbReference>
<dbReference type="AlphaFoldDB" id="A0AA38HAG6"/>
<evidence type="ECO:0000256" key="1">
    <source>
        <dbReference type="SAM" id="SignalP"/>
    </source>
</evidence>
<evidence type="ECO:0000313" key="2">
    <source>
        <dbReference type="EMBL" id="KAI9637210.1"/>
    </source>
</evidence>
<organism evidence="2 3">
    <name type="scientific">Dioszegia hungarica</name>
    <dbReference type="NCBI Taxonomy" id="4972"/>
    <lineage>
        <taxon>Eukaryota</taxon>
        <taxon>Fungi</taxon>
        <taxon>Dikarya</taxon>
        <taxon>Basidiomycota</taxon>
        <taxon>Agaricomycotina</taxon>
        <taxon>Tremellomycetes</taxon>
        <taxon>Tremellales</taxon>
        <taxon>Bulleribasidiaceae</taxon>
        <taxon>Dioszegia</taxon>
    </lineage>
</organism>
<evidence type="ECO:0000313" key="3">
    <source>
        <dbReference type="Proteomes" id="UP001164286"/>
    </source>
</evidence>
<proteinExistence type="predicted"/>
<gene>
    <name evidence="2" type="ORF">MKK02DRAFT_32104</name>
</gene>
<name>A0AA38HAG6_9TREE</name>
<dbReference type="GeneID" id="77727656"/>
<feature type="signal peptide" evidence="1">
    <location>
        <begin position="1"/>
        <end position="23"/>
    </location>
</feature>
<comment type="caution">
    <text evidence="2">The sequence shown here is derived from an EMBL/GenBank/DDBJ whole genome shotgun (WGS) entry which is preliminary data.</text>
</comment>
<feature type="chain" id="PRO_5041371125" evidence="1">
    <location>
        <begin position="24"/>
        <end position="165"/>
    </location>
</feature>
<protein>
    <submittedName>
        <fullName evidence="2">Uncharacterized protein</fullName>
    </submittedName>
</protein>
<keyword evidence="3" id="KW-1185">Reference proteome</keyword>
<reference evidence="2" key="1">
    <citation type="journal article" date="2022" name="G3 (Bethesda)">
        <title>High quality genome of the basidiomycete yeast Dioszegia hungarica PDD-24b-2 isolated from cloud water.</title>
        <authorList>
            <person name="Jarrige D."/>
            <person name="Haridas S."/>
            <person name="Bleykasten-Grosshans C."/>
            <person name="Joly M."/>
            <person name="Nadalig T."/>
            <person name="Sancelme M."/>
            <person name="Vuilleumier S."/>
            <person name="Grigoriev I.V."/>
            <person name="Amato P."/>
            <person name="Bringel F."/>
        </authorList>
    </citation>
    <scope>NUCLEOTIDE SEQUENCE</scope>
    <source>
        <strain evidence="2">PDD-24b-2</strain>
    </source>
</reference>
<accession>A0AA38HAG6</accession>
<sequence length="165" mass="17883">MTHTSKHYLCLVAFLVFSLVVQAANPAIITLKPKDMKAHDFVEFRFGGLENEIVHQVDFEVHGADPNVMFEVVRWKNVVSGKEGNQTLQAGKAGAIPAARLLGTELGTNSYTGQSRRTYSIESATPEWRDPRPYCRGCMAGQCGGPSVAVQMDHGGYVGTVGSPT</sequence>
<dbReference type="Proteomes" id="UP001164286">
    <property type="component" value="Unassembled WGS sequence"/>
</dbReference>